<name>A0A2Z7D2Y1_9LAMI</name>
<evidence type="ECO:0000256" key="1">
    <source>
        <dbReference type="SAM" id="MobiDB-lite"/>
    </source>
</evidence>
<feature type="compositionally biased region" description="Polar residues" evidence="1">
    <location>
        <begin position="26"/>
        <end position="42"/>
    </location>
</feature>
<dbReference type="AlphaFoldDB" id="A0A2Z7D2Y1"/>
<gene>
    <name evidence="2" type="ORF">F511_42794</name>
</gene>
<keyword evidence="3" id="KW-1185">Reference proteome</keyword>
<evidence type="ECO:0000313" key="3">
    <source>
        <dbReference type="Proteomes" id="UP000250235"/>
    </source>
</evidence>
<proteinExistence type="predicted"/>
<evidence type="ECO:0000313" key="2">
    <source>
        <dbReference type="EMBL" id="KZV53952.1"/>
    </source>
</evidence>
<protein>
    <submittedName>
        <fullName evidence="2">Uncharacterized protein</fullName>
    </submittedName>
</protein>
<sequence>MFKSRKELYKSRREVQLREEAQISSRAVANKSSTVEEGTSSKYRPAQYKPEQRQAGKLVKVKPAQIYEQSDLNTRLYDDCFSVFKSICLCCPLKYGAYVLKLKKACNKLKYKGRKVQQCQNTFQRLLIFVQRTNPHSEYLSARIAQPAECWKYCDTNQAAGLCVVGY</sequence>
<dbReference type="Proteomes" id="UP000250235">
    <property type="component" value="Unassembled WGS sequence"/>
</dbReference>
<organism evidence="2 3">
    <name type="scientific">Dorcoceras hygrometricum</name>
    <dbReference type="NCBI Taxonomy" id="472368"/>
    <lineage>
        <taxon>Eukaryota</taxon>
        <taxon>Viridiplantae</taxon>
        <taxon>Streptophyta</taxon>
        <taxon>Embryophyta</taxon>
        <taxon>Tracheophyta</taxon>
        <taxon>Spermatophyta</taxon>
        <taxon>Magnoliopsida</taxon>
        <taxon>eudicotyledons</taxon>
        <taxon>Gunneridae</taxon>
        <taxon>Pentapetalae</taxon>
        <taxon>asterids</taxon>
        <taxon>lamiids</taxon>
        <taxon>Lamiales</taxon>
        <taxon>Gesneriaceae</taxon>
        <taxon>Didymocarpoideae</taxon>
        <taxon>Trichosporeae</taxon>
        <taxon>Loxocarpinae</taxon>
        <taxon>Dorcoceras</taxon>
    </lineage>
</organism>
<accession>A0A2Z7D2Y1</accession>
<dbReference type="EMBL" id="KQ989812">
    <property type="protein sequence ID" value="KZV53952.1"/>
    <property type="molecule type" value="Genomic_DNA"/>
</dbReference>
<reference evidence="2 3" key="1">
    <citation type="journal article" date="2015" name="Proc. Natl. Acad. Sci. U.S.A.">
        <title>The resurrection genome of Boea hygrometrica: A blueprint for survival of dehydration.</title>
        <authorList>
            <person name="Xiao L."/>
            <person name="Yang G."/>
            <person name="Zhang L."/>
            <person name="Yang X."/>
            <person name="Zhao S."/>
            <person name="Ji Z."/>
            <person name="Zhou Q."/>
            <person name="Hu M."/>
            <person name="Wang Y."/>
            <person name="Chen M."/>
            <person name="Xu Y."/>
            <person name="Jin H."/>
            <person name="Xiao X."/>
            <person name="Hu G."/>
            <person name="Bao F."/>
            <person name="Hu Y."/>
            <person name="Wan P."/>
            <person name="Li L."/>
            <person name="Deng X."/>
            <person name="Kuang T."/>
            <person name="Xiang C."/>
            <person name="Zhu J.K."/>
            <person name="Oliver M.J."/>
            <person name="He Y."/>
        </authorList>
    </citation>
    <scope>NUCLEOTIDE SEQUENCE [LARGE SCALE GENOMIC DNA]</scope>
    <source>
        <strain evidence="3">cv. XS01</strain>
    </source>
</reference>
<feature type="region of interest" description="Disordered" evidence="1">
    <location>
        <begin position="26"/>
        <end position="55"/>
    </location>
</feature>